<feature type="signal peptide" evidence="9">
    <location>
        <begin position="1"/>
        <end position="27"/>
    </location>
</feature>
<evidence type="ECO:0000313" key="12">
    <source>
        <dbReference type="Proteomes" id="UP001177140"/>
    </source>
</evidence>
<evidence type="ECO:0000256" key="5">
    <source>
        <dbReference type="ARBA" id="ARBA00022737"/>
    </source>
</evidence>
<evidence type="ECO:0000259" key="10">
    <source>
        <dbReference type="Pfam" id="PF08263"/>
    </source>
</evidence>
<dbReference type="InterPro" id="IPR013210">
    <property type="entry name" value="LRR_N_plant-typ"/>
</dbReference>
<feature type="non-terminal residue" evidence="11">
    <location>
        <position position="1"/>
    </location>
</feature>
<keyword evidence="5" id="KW-0677">Repeat</keyword>
<evidence type="ECO:0000256" key="2">
    <source>
        <dbReference type="ARBA" id="ARBA00022614"/>
    </source>
</evidence>
<evidence type="ECO:0000256" key="3">
    <source>
        <dbReference type="ARBA" id="ARBA00022692"/>
    </source>
</evidence>
<keyword evidence="2" id="KW-0433">Leucine-rich repeat</keyword>
<dbReference type="InterPro" id="IPR001611">
    <property type="entry name" value="Leu-rich_rpt"/>
</dbReference>
<dbReference type="SUPFAM" id="SSF52058">
    <property type="entry name" value="L domain-like"/>
    <property type="match status" value="1"/>
</dbReference>
<dbReference type="PANTHER" id="PTHR48007">
    <property type="entry name" value="LEUCINE-RICH REPEAT RECEPTOR-LIKE PROTEIN KINASE PXC1"/>
    <property type="match status" value="1"/>
</dbReference>
<evidence type="ECO:0000256" key="4">
    <source>
        <dbReference type="ARBA" id="ARBA00022729"/>
    </source>
</evidence>
<evidence type="ECO:0000256" key="8">
    <source>
        <dbReference type="ARBA" id="ARBA00023170"/>
    </source>
</evidence>
<dbReference type="GO" id="GO:0016020">
    <property type="term" value="C:membrane"/>
    <property type="evidence" value="ECO:0007669"/>
    <property type="project" value="UniProtKB-SubCell"/>
</dbReference>
<name>A0AA41SGV6_PAPNU</name>
<feature type="chain" id="PRO_5041462674" description="Leucine-rich repeat-containing N-terminal plant-type domain-containing protein" evidence="9">
    <location>
        <begin position="28"/>
        <end position="238"/>
    </location>
</feature>
<evidence type="ECO:0000256" key="7">
    <source>
        <dbReference type="ARBA" id="ARBA00023136"/>
    </source>
</evidence>
<evidence type="ECO:0000313" key="11">
    <source>
        <dbReference type="EMBL" id="MCL7034675.1"/>
    </source>
</evidence>
<keyword evidence="3" id="KW-0812">Transmembrane</keyword>
<proteinExistence type="predicted"/>
<comment type="caution">
    <text evidence="11">The sequence shown here is derived from an EMBL/GenBank/DDBJ whole genome shotgun (WGS) entry which is preliminary data.</text>
</comment>
<organism evidence="11 12">
    <name type="scientific">Papaver nudicaule</name>
    <name type="common">Iceland poppy</name>
    <dbReference type="NCBI Taxonomy" id="74823"/>
    <lineage>
        <taxon>Eukaryota</taxon>
        <taxon>Viridiplantae</taxon>
        <taxon>Streptophyta</taxon>
        <taxon>Embryophyta</taxon>
        <taxon>Tracheophyta</taxon>
        <taxon>Spermatophyta</taxon>
        <taxon>Magnoliopsida</taxon>
        <taxon>Ranunculales</taxon>
        <taxon>Papaveraceae</taxon>
        <taxon>Papaveroideae</taxon>
        <taxon>Papaver</taxon>
    </lineage>
</organism>
<dbReference type="Gene3D" id="3.80.10.10">
    <property type="entry name" value="Ribonuclease Inhibitor"/>
    <property type="match status" value="1"/>
</dbReference>
<keyword evidence="8" id="KW-0675">Receptor</keyword>
<dbReference type="Pfam" id="PF00560">
    <property type="entry name" value="LRR_1"/>
    <property type="match status" value="2"/>
</dbReference>
<dbReference type="EMBL" id="JAJJMA010148322">
    <property type="protein sequence ID" value="MCL7034675.1"/>
    <property type="molecule type" value="Genomic_DNA"/>
</dbReference>
<comment type="subcellular location">
    <subcellularLocation>
        <location evidence="1">Membrane</location>
    </subcellularLocation>
</comment>
<gene>
    <name evidence="11" type="ORF">MKW94_013970</name>
</gene>
<dbReference type="PRINTS" id="PR00019">
    <property type="entry name" value="LEURICHRPT"/>
</dbReference>
<dbReference type="InterPro" id="IPR046959">
    <property type="entry name" value="PRK1-6/SRF4-like"/>
</dbReference>
<dbReference type="PROSITE" id="PS51450">
    <property type="entry name" value="LRR"/>
    <property type="match status" value="1"/>
</dbReference>
<keyword evidence="4 9" id="KW-0732">Signal</keyword>
<dbReference type="PANTHER" id="PTHR48007:SF22">
    <property type="entry name" value="PROTEIN STRUBBELIG-RECEPTOR FAMILY 3-LIKE ISOFORM X1"/>
    <property type="match status" value="1"/>
</dbReference>
<dbReference type="Pfam" id="PF13855">
    <property type="entry name" value="LRR_8"/>
    <property type="match status" value="1"/>
</dbReference>
<sequence>MNYSNWEICKLVLVGLLVILTKQITHGYTNDKDVAAMNYLFADLGKPVLPGWIPNGGDPCLEAWQGVTCVDSNITSIILNAATINGELGESLGSFTALETLDFSNNQIGGSLPASLPVTMKNLFLSANQLSGSIPSSLSSLTQLSAMSLNDNHLSGEIPDAFMAFPGLVNLDLSSNNLTGELPPTMGSLSSLTTLHLQDNQLSGTLDVLQDLPLSDLNVENNQFSGSIPVKLQSIPTF</sequence>
<evidence type="ECO:0000256" key="1">
    <source>
        <dbReference type="ARBA" id="ARBA00004370"/>
    </source>
</evidence>
<dbReference type="FunFam" id="3.80.10.10:FF:000062">
    <property type="entry name" value="protein STRUBBELIG-RECEPTOR FAMILY 3"/>
    <property type="match status" value="1"/>
</dbReference>
<accession>A0AA41SGV6</accession>
<dbReference type="InterPro" id="IPR032675">
    <property type="entry name" value="LRR_dom_sf"/>
</dbReference>
<keyword evidence="6" id="KW-1133">Transmembrane helix</keyword>
<reference evidence="11" key="1">
    <citation type="submission" date="2022-03" db="EMBL/GenBank/DDBJ databases">
        <title>A functionally conserved STORR gene fusion in Papaver species that diverged 16.8 million years ago.</title>
        <authorList>
            <person name="Catania T."/>
        </authorList>
    </citation>
    <scope>NUCLEOTIDE SEQUENCE</scope>
    <source>
        <strain evidence="11">S-191538</strain>
    </source>
</reference>
<protein>
    <recommendedName>
        <fullName evidence="10">Leucine-rich repeat-containing N-terminal plant-type domain-containing protein</fullName>
    </recommendedName>
</protein>
<evidence type="ECO:0000256" key="6">
    <source>
        <dbReference type="ARBA" id="ARBA00022989"/>
    </source>
</evidence>
<dbReference type="Proteomes" id="UP001177140">
    <property type="component" value="Unassembled WGS sequence"/>
</dbReference>
<keyword evidence="7" id="KW-0472">Membrane</keyword>
<evidence type="ECO:0000256" key="9">
    <source>
        <dbReference type="SAM" id="SignalP"/>
    </source>
</evidence>
<keyword evidence="12" id="KW-1185">Reference proteome</keyword>
<feature type="domain" description="Leucine-rich repeat-containing N-terminal plant-type" evidence="10">
    <location>
        <begin position="31"/>
        <end position="69"/>
    </location>
</feature>
<dbReference type="AlphaFoldDB" id="A0AA41SGV6"/>
<dbReference type="Pfam" id="PF08263">
    <property type="entry name" value="LRRNT_2"/>
    <property type="match status" value="1"/>
</dbReference>